<feature type="compositionally biased region" description="Acidic residues" evidence="1">
    <location>
        <begin position="17"/>
        <end position="29"/>
    </location>
</feature>
<dbReference type="STRING" id="4113.M0ZNY8"/>
<organism evidence="2 3">
    <name type="scientific">Solanum tuberosum</name>
    <name type="common">Potato</name>
    <dbReference type="NCBI Taxonomy" id="4113"/>
    <lineage>
        <taxon>Eukaryota</taxon>
        <taxon>Viridiplantae</taxon>
        <taxon>Streptophyta</taxon>
        <taxon>Embryophyta</taxon>
        <taxon>Tracheophyta</taxon>
        <taxon>Spermatophyta</taxon>
        <taxon>Magnoliopsida</taxon>
        <taxon>eudicotyledons</taxon>
        <taxon>Gunneridae</taxon>
        <taxon>Pentapetalae</taxon>
        <taxon>asterids</taxon>
        <taxon>lamiids</taxon>
        <taxon>Solanales</taxon>
        <taxon>Solanaceae</taxon>
        <taxon>Solanoideae</taxon>
        <taxon>Solaneae</taxon>
        <taxon>Solanum</taxon>
    </lineage>
</organism>
<feature type="region of interest" description="Disordered" evidence="1">
    <location>
        <begin position="1"/>
        <end position="61"/>
    </location>
</feature>
<dbReference type="InParanoid" id="M0ZNY8"/>
<dbReference type="AlphaFoldDB" id="M0ZNY8"/>
<dbReference type="Gramene" id="PGSC0003DMT400004783">
    <property type="protein sequence ID" value="PGSC0003DMT400004783"/>
    <property type="gene ID" value="PGSC0003DMG400001898"/>
</dbReference>
<feature type="compositionally biased region" description="Low complexity" evidence="1">
    <location>
        <begin position="1"/>
        <end position="16"/>
    </location>
</feature>
<protein>
    <submittedName>
        <fullName evidence="2">Uncharacterized protein</fullName>
    </submittedName>
</protein>
<reference evidence="2" key="2">
    <citation type="submission" date="2015-06" db="UniProtKB">
        <authorList>
            <consortium name="EnsemblPlants"/>
        </authorList>
    </citation>
    <scope>IDENTIFICATION</scope>
    <source>
        <strain evidence="2">DM1-3 516 R44</strain>
    </source>
</reference>
<evidence type="ECO:0000313" key="2">
    <source>
        <dbReference type="EnsemblPlants" id="PGSC0003DMT400004783"/>
    </source>
</evidence>
<feature type="compositionally biased region" description="Polar residues" evidence="1">
    <location>
        <begin position="32"/>
        <end position="47"/>
    </location>
</feature>
<evidence type="ECO:0000256" key="1">
    <source>
        <dbReference type="SAM" id="MobiDB-lite"/>
    </source>
</evidence>
<proteinExistence type="predicted"/>
<dbReference type="HOGENOM" id="CLU_2727169_0_0_1"/>
<evidence type="ECO:0000313" key="3">
    <source>
        <dbReference type="Proteomes" id="UP000011115"/>
    </source>
</evidence>
<dbReference type="PaxDb" id="4113-PGSC0003DMT400004783"/>
<accession>M0ZNY8</accession>
<sequence>MEEINLNGTSNGGNSNSDDEVVVGEEDGLAESKNSTDGAPTSSSNAYSGFGGSNSVNGGSFNQLCWDKLCWD</sequence>
<dbReference type="Proteomes" id="UP000011115">
    <property type="component" value="Unassembled WGS sequence"/>
</dbReference>
<dbReference type="EnsemblPlants" id="PGSC0003DMT400004783">
    <property type="protein sequence ID" value="PGSC0003DMT400004783"/>
    <property type="gene ID" value="PGSC0003DMG400001898"/>
</dbReference>
<reference evidence="3" key="1">
    <citation type="journal article" date="2011" name="Nature">
        <title>Genome sequence and analysis of the tuber crop potato.</title>
        <authorList>
            <consortium name="The Potato Genome Sequencing Consortium"/>
        </authorList>
    </citation>
    <scope>NUCLEOTIDE SEQUENCE [LARGE SCALE GENOMIC DNA]</scope>
    <source>
        <strain evidence="3">cv. DM1-3 516 R44</strain>
    </source>
</reference>
<keyword evidence="3" id="KW-1185">Reference proteome</keyword>
<name>M0ZNY8_SOLTU</name>